<dbReference type="Gene3D" id="3.40.50.720">
    <property type="entry name" value="NAD(P)-binding Rossmann-like Domain"/>
    <property type="match status" value="1"/>
</dbReference>
<reference evidence="6" key="1">
    <citation type="submission" date="2018-05" db="EMBL/GenBank/DDBJ databases">
        <authorList>
            <person name="Lanie J.A."/>
            <person name="Ng W.-L."/>
            <person name="Kazmierczak K.M."/>
            <person name="Andrzejewski T.M."/>
            <person name="Davidsen T.M."/>
            <person name="Wayne K.J."/>
            <person name="Tettelin H."/>
            <person name="Glass J.I."/>
            <person name="Rusch D."/>
            <person name="Podicherti R."/>
            <person name="Tsui H.-C.T."/>
            <person name="Winkler M.E."/>
        </authorList>
    </citation>
    <scope>NUCLEOTIDE SEQUENCE</scope>
</reference>
<dbReference type="InterPro" id="IPR050721">
    <property type="entry name" value="Trk_Ktr_HKT_K-transport"/>
</dbReference>
<evidence type="ECO:0000259" key="5">
    <source>
        <dbReference type="PROSITE" id="PS51201"/>
    </source>
</evidence>
<evidence type="ECO:0000256" key="3">
    <source>
        <dbReference type="ARBA" id="ARBA00022958"/>
    </source>
</evidence>
<dbReference type="PROSITE" id="PS51201">
    <property type="entry name" value="RCK_N"/>
    <property type="match status" value="1"/>
</dbReference>
<evidence type="ECO:0000256" key="2">
    <source>
        <dbReference type="ARBA" id="ARBA00022538"/>
    </source>
</evidence>
<keyword evidence="2" id="KW-0633">Potassium transport</keyword>
<keyword evidence="1" id="KW-0813">Transport</keyword>
<evidence type="ECO:0000256" key="1">
    <source>
        <dbReference type="ARBA" id="ARBA00022448"/>
    </source>
</evidence>
<protein>
    <recommendedName>
        <fullName evidence="5">RCK N-terminal domain-containing protein</fullName>
    </recommendedName>
</protein>
<dbReference type="PRINTS" id="PR00335">
    <property type="entry name" value="KUPTAKETRKA"/>
</dbReference>
<sequence length="130" mass="14155">MHVVIIGGGTIGISIADWLLAAGHEISIVENNLQRCNYIDKNIGMVSIHGDGTNWDSLVEAGITRSDTIIAATKHDHINLISCQLAIDYSKELNKSITTISIVNQSEKLEFFNLTGIHTTIDVNQNILGN</sequence>
<name>A0A382YFB1_9ZZZZ</name>
<keyword evidence="3" id="KW-0630">Potassium</keyword>
<feature type="non-terminal residue" evidence="6">
    <location>
        <position position="130"/>
    </location>
</feature>
<feature type="domain" description="RCK N-terminal" evidence="5">
    <location>
        <begin position="1"/>
        <end position="125"/>
    </location>
</feature>
<dbReference type="GO" id="GO:0005886">
    <property type="term" value="C:plasma membrane"/>
    <property type="evidence" value="ECO:0007669"/>
    <property type="project" value="InterPro"/>
</dbReference>
<evidence type="ECO:0000256" key="4">
    <source>
        <dbReference type="ARBA" id="ARBA00023065"/>
    </source>
</evidence>
<dbReference type="GO" id="GO:0015079">
    <property type="term" value="F:potassium ion transmembrane transporter activity"/>
    <property type="evidence" value="ECO:0007669"/>
    <property type="project" value="InterPro"/>
</dbReference>
<accession>A0A382YFB1</accession>
<dbReference type="Pfam" id="PF02254">
    <property type="entry name" value="TrkA_N"/>
    <property type="match status" value="1"/>
</dbReference>
<keyword evidence="4" id="KW-0406">Ion transport</keyword>
<dbReference type="InterPro" id="IPR006036">
    <property type="entry name" value="K_uptake_TrkA"/>
</dbReference>
<evidence type="ECO:0000313" key="6">
    <source>
        <dbReference type="EMBL" id="SVD81996.1"/>
    </source>
</evidence>
<organism evidence="6">
    <name type="scientific">marine metagenome</name>
    <dbReference type="NCBI Taxonomy" id="408172"/>
    <lineage>
        <taxon>unclassified sequences</taxon>
        <taxon>metagenomes</taxon>
        <taxon>ecological metagenomes</taxon>
    </lineage>
</organism>
<dbReference type="InterPro" id="IPR036291">
    <property type="entry name" value="NAD(P)-bd_dom_sf"/>
</dbReference>
<proteinExistence type="predicted"/>
<dbReference type="EMBL" id="UINC01175391">
    <property type="protein sequence ID" value="SVD81996.1"/>
    <property type="molecule type" value="Genomic_DNA"/>
</dbReference>
<dbReference type="SUPFAM" id="SSF51735">
    <property type="entry name" value="NAD(P)-binding Rossmann-fold domains"/>
    <property type="match status" value="1"/>
</dbReference>
<dbReference type="InterPro" id="IPR003148">
    <property type="entry name" value="RCK_N"/>
</dbReference>
<dbReference type="AlphaFoldDB" id="A0A382YFB1"/>
<dbReference type="PANTHER" id="PTHR43833">
    <property type="entry name" value="POTASSIUM CHANNEL PROTEIN 2-RELATED-RELATED"/>
    <property type="match status" value="1"/>
</dbReference>
<gene>
    <name evidence="6" type="ORF">METZ01_LOCUS434850</name>
</gene>
<dbReference type="PANTHER" id="PTHR43833:SF5">
    <property type="entry name" value="TRK SYSTEM POTASSIUM UPTAKE PROTEIN TRKA"/>
    <property type="match status" value="1"/>
</dbReference>